<dbReference type="InterPro" id="IPR011008">
    <property type="entry name" value="Dimeric_a/b-barrel"/>
</dbReference>
<dbReference type="SUPFAM" id="SSF54909">
    <property type="entry name" value="Dimeric alpha+beta barrel"/>
    <property type="match status" value="1"/>
</dbReference>
<evidence type="ECO:0000256" key="2">
    <source>
        <dbReference type="ARBA" id="ARBA00023125"/>
    </source>
</evidence>
<dbReference type="InterPro" id="IPR019887">
    <property type="entry name" value="Tscrpt_reg_AsnC/Lrp_C"/>
</dbReference>
<organism evidence="5 6">
    <name type="scientific">Faunimonas pinastri</name>
    <dbReference type="NCBI Taxonomy" id="1855383"/>
    <lineage>
        <taxon>Bacteria</taxon>
        <taxon>Pseudomonadati</taxon>
        <taxon>Pseudomonadota</taxon>
        <taxon>Alphaproteobacteria</taxon>
        <taxon>Hyphomicrobiales</taxon>
        <taxon>Afifellaceae</taxon>
        <taxon>Faunimonas</taxon>
    </lineage>
</organism>
<evidence type="ECO:0000256" key="1">
    <source>
        <dbReference type="ARBA" id="ARBA00023015"/>
    </source>
</evidence>
<dbReference type="SUPFAM" id="SSF46785">
    <property type="entry name" value="Winged helix' DNA-binding domain"/>
    <property type="match status" value="1"/>
</dbReference>
<dbReference type="InterPro" id="IPR000485">
    <property type="entry name" value="AsnC-type_HTH_dom"/>
</dbReference>
<dbReference type="InterPro" id="IPR036388">
    <property type="entry name" value="WH-like_DNA-bd_sf"/>
</dbReference>
<dbReference type="PROSITE" id="PS00519">
    <property type="entry name" value="HTH_ASNC_1"/>
    <property type="match status" value="1"/>
</dbReference>
<dbReference type="PROSITE" id="PS50956">
    <property type="entry name" value="HTH_ASNC_2"/>
    <property type="match status" value="1"/>
</dbReference>
<evidence type="ECO:0000313" key="5">
    <source>
        <dbReference type="EMBL" id="SEQ65014.1"/>
    </source>
</evidence>
<dbReference type="Pfam" id="PF13404">
    <property type="entry name" value="HTH_AsnC-type"/>
    <property type="match status" value="1"/>
</dbReference>
<dbReference type="InterPro" id="IPR019885">
    <property type="entry name" value="Tscrpt_reg_HTH_AsnC-type_CS"/>
</dbReference>
<dbReference type="PANTHER" id="PTHR30154">
    <property type="entry name" value="LEUCINE-RESPONSIVE REGULATORY PROTEIN"/>
    <property type="match status" value="1"/>
</dbReference>
<name>A0A1H9HRN8_9HYPH</name>
<evidence type="ECO:0000256" key="3">
    <source>
        <dbReference type="ARBA" id="ARBA00023163"/>
    </source>
</evidence>
<dbReference type="AlphaFoldDB" id="A0A1H9HRN8"/>
<protein>
    <submittedName>
        <fullName evidence="5">Transcriptional regulator, AsnC family</fullName>
    </submittedName>
</protein>
<sequence length="145" mass="15926">MDDLDRRLVTILRHDARRSISDIAAELGISRATARSRIERLEARGDIIGYTVILRSDVDSMPVRGLTLIEVEGRAADRVVDALAGFPEIVAIHTTNGQWDLVAEISAQSLTDLDAVLRRLRLVSGITASETNLLLATPRSTRARL</sequence>
<gene>
    <name evidence="5" type="ORF">SAMN05216548_106138</name>
</gene>
<keyword evidence="1" id="KW-0805">Transcription regulation</keyword>
<proteinExistence type="predicted"/>
<dbReference type="GO" id="GO:0043200">
    <property type="term" value="P:response to amino acid"/>
    <property type="evidence" value="ECO:0007669"/>
    <property type="project" value="TreeGrafter"/>
</dbReference>
<dbReference type="Gene3D" id="1.10.10.10">
    <property type="entry name" value="Winged helix-like DNA-binding domain superfamily/Winged helix DNA-binding domain"/>
    <property type="match status" value="1"/>
</dbReference>
<dbReference type="Pfam" id="PF01037">
    <property type="entry name" value="AsnC_trans_reg"/>
    <property type="match status" value="1"/>
</dbReference>
<dbReference type="Proteomes" id="UP000199647">
    <property type="component" value="Unassembled WGS sequence"/>
</dbReference>
<dbReference type="PRINTS" id="PR00033">
    <property type="entry name" value="HTHASNC"/>
</dbReference>
<dbReference type="GO" id="GO:0005829">
    <property type="term" value="C:cytosol"/>
    <property type="evidence" value="ECO:0007669"/>
    <property type="project" value="TreeGrafter"/>
</dbReference>
<evidence type="ECO:0000313" key="6">
    <source>
        <dbReference type="Proteomes" id="UP000199647"/>
    </source>
</evidence>
<keyword evidence="3" id="KW-0804">Transcription</keyword>
<keyword evidence="2" id="KW-0238">DNA-binding</keyword>
<dbReference type="EMBL" id="FOFG01000006">
    <property type="protein sequence ID" value="SEQ65014.1"/>
    <property type="molecule type" value="Genomic_DNA"/>
</dbReference>
<dbReference type="OrthoDB" id="9809462at2"/>
<dbReference type="STRING" id="1855383.SAMN05216548_106138"/>
<accession>A0A1H9HRN8</accession>
<evidence type="ECO:0000259" key="4">
    <source>
        <dbReference type="PROSITE" id="PS50956"/>
    </source>
</evidence>
<dbReference type="Gene3D" id="3.30.70.920">
    <property type="match status" value="1"/>
</dbReference>
<dbReference type="PANTHER" id="PTHR30154:SF34">
    <property type="entry name" value="TRANSCRIPTIONAL REGULATOR AZLB"/>
    <property type="match status" value="1"/>
</dbReference>
<feature type="domain" description="HTH asnC-type" evidence="4">
    <location>
        <begin position="1"/>
        <end position="67"/>
    </location>
</feature>
<dbReference type="GO" id="GO:0043565">
    <property type="term" value="F:sequence-specific DNA binding"/>
    <property type="evidence" value="ECO:0007669"/>
    <property type="project" value="InterPro"/>
</dbReference>
<dbReference type="SMART" id="SM00344">
    <property type="entry name" value="HTH_ASNC"/>
    <property type="match status" value="1"/>
</dbReference>
<reference evidence="5 6" key="1">
    <citation type="submission" date="2016-10" db="EMBL/GenBank/DDBJ databases">
        <authorList>
            <person name="de Groot N.N."/>
        </authorList>
    </citation>
    <scope>NUCLEOTIDE SEQUENCE [LARGE SCALE GENOMIC DNA]</scope>
    <source>
        <strain evidence="5 6">A52C2</strain>
    </source>
</reference>
<dbReference type="InterPro" id="IPR036390">
    <property type="entry name" value="WH_DNA-bd_sf"/>
</dbReference>
<dbReference type="InterPro" id="IPR019888">
    <property type="entry name" value="Tscrpt_reg_AsnC-like"/>
</dbReference>
<keyword evidence="6" id="KW-1185">Reference proteome</keyword>
<dbReference type="RefSeq" id="WP_092496493.1">
    <property type="nucleotide sequence ID" value="NZ_FOFG01000006.1"/>
</dbReference>